<evidence type="ECO:0000256" key="2">
    <source>
        <dbReference type="ARBA" id="ARBA00022475"/>
    </source>
</evidence>
<comment type="subcellular location">
    <subcellularLocation>
        <location evidence="1">Cell membrane</location>
        <topology evidence="1">Multi-pass membrane protein</topology>
    </subcellularLocation>
</comment>
<evidence type="ECO:0000259" key="7">
    <source>
        <dbReference type="Pfam" id="PF02687"/>
    </source>
</evidence>
<sequence>MILDLMRAQAAAHRGYLVSTAAILTLGVALAGYAAFSAAQQDAVDAHAATAYGLDGEWRRSFAVDGTDTLPLTELGAALDAADAEGAGTAAMLHGFPIEVIAPFGQDIGLAYNVGGLRGAVDWELLLTEGDAPGPGQIAIAASSDSRVQIGDTLTVAGDSSTSDGAYSTIDLGTFEVSGFLRDGAEGRYAVGPLDAVLEWDDAVTVWHTWKAQESRAGDFDWSATTVVGAQVATESLTDLRGPVSGSWSGPLPQHSSERLQVLAVTAIVLPVGMIGMVFAVGRAQAQARSRWVATARVLGARRSTIAAATVGEVLLVGLVAGVAGTAIAWGAVALEYSAFAADNPDALIPAGMDVGGWLVLAIGALGLVMAAILGAIPAFWAARVTPAAALKPVTPVIEEPAGPRVRSAWIYGVWAALFLALVVLAWPADLSYERRNTAWVLALAVIVASVPMLMRAARDLVARAGRALARSSVPWEMPAGDALLGRLRLAAIPAGVVAIGTAALTAAVAWHVLATVAGYTTAELHVSAWGWLPAGFEVPAAAVIADVFMAVAITGIAALVLVAFAAFASSVRASAAEDDARRALGLSTGTARAAMALRFTVPLLVGVGLGMATGLVGVLLTFHGAGMPQALPLDFTGTVEAELLGPTWALAHAGSLTAPMILMALTTLVCIAFGAGLAAATMVRSSQARKETVR</sequence>
<dbReference type="Proteomes" id="UP000183315">
    <property type="component" value="Unassembled WGS sequence"/>
</dbReference>
<feature type="domain" description="ABC3 transporter permease C-terminal" evidence="7">
    <location>
        <begin position="269"/>
        <end position="384"/>
    </location>
</feature>
<evidence type="ECO:0000256" key="6">
    <source>
        <dbReference type="SAM" id="Phobius"/>
    </source>
</evidence>
<proteinExistence type="predicted"/>
<keyword evidence="9" id="KW-1185">Reference proteome</keyword>
<dbReference type="PANTHER" id="PTHR30287:SF1">
    <property type="entry name" value="INNER MEMBRANE PROTEIN"/>
    <property type="match status" value="1"/>
</dbReference>
<keyword evidence="2" id="KW-1003">Cell membrane</keyword>
<dbReference type="PANTHER" id="PTHR30287">
    <property type="entry name" value="MEMBRANE COMPONENT OF PREDICTED ABC SUPERFAMILY METABOLITE UPTAKE TRANSPORTER"/>
    <property type="match status" value="1"/>
</dbReference>
<dbReference type="OrthoDB" id="5141223at2"/>
<feature type="transmembrane region" description="Helical" evidence="6">
    <location>
        <begin position="355"/>
        <end position="383"/>
    </location>
</feature>
<accession>A0A1H7AJA4</accession>
<evidence type="ECO:0000256" key="3">
    <source>
        <dbReference type="ARBA" id="ARBA00022692"/>
    </source>
</evidence>
<dbReference type="Pfam" id="PF02687">
    <property type="entry name" value="FtsX"/>
    <property type="match status" value="1"/>
</dbReference>
<dbReference type="EMBL" id="FNZI01000006">
    <property type="protein sequence ID" value="SEJ62162.1"/>
    <property type="molecule type" value="Genomic_DNA"/>
</dbReference>
<protein>
    <submittedName>
        <fullName evidence="8">FtsX-like permease family protein</fullName>
    </submittedName>
</protein>
<reference evidence="9" key="1">
    <citation type="submission" date="2016-10" db="EMBL/GenBank/DDBJ databases">
        <authorList>
            <person name="Varghese N."/>
        </authorList>
    </citation>
    <scope>NUCLEOTIDE SEQUENCE [LARGE SCALE GENOMIC DNA]</scope>
    <source>
        <strain evidence="9">DSM 24868</strain>
    </source>
</reference>
<feature type="transmembrane region" description="Helical" evidence="6">
    <location>
        <begin position="409"/>
        <end position="427"/>
    </location>
</feature>
<feature type="transmembrane region" description="Helical" evidence="6">
    <location>
        <begin position="439"/>
        <end position="458"/>
    </location>
</feature>
<gene>
    <name evidence="8" type="ORF">SAMN05421637_2438</name>
</gene>
<dbReference type="STRING" id="1043493.SAMN05421637_2438"/>
<evidence type="ECO:0000256" key="4">
    <source>
        <dbReference type="ARBA" id="ARBA00022989"/>
    </source>
</evidence>
<evidence type="ECO:0000256" key="5">
    <source>
        <dbReference type="ARBA" id="ARBA00023136"/>
    </source>
</evidence>
<dbReference type="RefSeq" id="WP_042215762.1">
    <property type="nucleotide sequence ID" value="NZ_BBLU01000014.1"/>
</dbReference>
<evidence type="ECO:0000256" key="1">
    <source>
        <dbReference type="ARBA" id="ARBA00004651"/>
    </source>
</evidence>
<feature type="transmembrane region" description="Helical" evidence="6">
    <location>
        <begin position="305"/>
        <end position="335"/>
    </location>
</feature>
<feature type="transmembrane region" description="Helical" evidence="6">
    <location>
        <begin position="497"/>
        <end position="521"/>
    </location>
</feature>
<keyword evidence="3 6" id="KW-0812">Transmembrane</keyword>
<keyword evidence="4 6" id="KW-1133">Transmembrane helix</keyword>
<dbReference type="InterPro" id="IPR038766">
    <property type="entry name" value="Membrane_comp_ABC_pdt"/>
</dbReference>
<feature type="transmembrane region" description="Helical" evidence="6">
    <location>
        <begin position="16"/>
        <end position="36"/>
    </location>
</feature>
<dbReference type="AlphaFoldDB" id="A0A1H7AJA4"/>
<organism evidence="8 9">
    <name type="scientific">Demequina mangrovi</name>
    <dbReference type="NCBI Taxonomy" id="1043493"/>
    <lineage>
        <taxon>Bacteria</taxon>
        <taxon>Bacillati</taxon>
        <taxon>Actinomycetota</taxon>
        <taxon>Actinomycetes</taxon>
        <taxon>Micrococcales</taxon>
        <taxon>Demequinaceae</taxon>
        <taxon>Demequina</taxon>
    </lineage>
</organism>
<dbReference type="GO" id="GO:0005886">
    <property type="term" value="C:plasma membrane"/>
    <property type="evidence" value="ECO:0007669"/>
    <property type="project" value="UniProtKB-SubCell"/>
</dbReference>
<evidence type="ECO:0000313" key="9">
    <source>
        <dbReference type="Proteomes" id="UP000183315"/>
    </source>
</evidence>
<evidence type="ECO:0000313" key="8">
    <source>
        <dbReference type="EMBL" id="SEJ62162.1"/>
    </source>
</evidence>
<name>A0A1H7AJA4_9MICO</name>
<dbReference type="InterPro" id="IPR003838">
    <property type="entry name" value="ABC3_permease_C"/>
</dbReference>
<feature type="transmembrane region" description="Helical" evidence="6">
    <location>
        <begin position="602"/>
        <end position="623"/>
    </location>
</feature>
<feature type="transmembrane region" description="Helical" evidence="6">
    <location>
        <begin position="661"/>
        <end position="681"/>
    </location>
</feature>
<feature type="transmembrane region" description="Helical" evidence="6">
    <location>
        <begin position="262"/>
        <end position="284"/>
    </location>
</feature>
<feature type="transmembrane region" description="Helical" evidence="6">
    <location>
        <begin position="541"/>
        <end position="568"/>
    </location>
</feature>
<keyword evidence="5 6" id="KW-0472">Membrane</keyword>